<feature type="region of interest" description="Disordered" evidence="1">
    <location>
        <begin position="1"/>
        <end position="29"/>
    </location>
</feature>
<evidence type="ECO:0000256" key="1">
    <source>
        <dbReference type="SAM" id="MobiDB-lite"/>
    </source>
</evidence>
<evidence type="ECO:0000313" key="2">
    <source>
        <dbReference type="EMBL" id="KAJ1093954.1"/>
    </source>
</evidence>
<evidence type="ECO:0000313" key="3">
    <source>
        <dbReference type="Proteomes" id="UP001066276"/>
    </source>
</evidence>
<reference evidence="2" key="1">
    <citation type="journal article" date="2022" name="bioRxiv">
        <title>Sequencing and chromosome-scale assembly of the giantPleurodeles waltlgenome.</title>
        <authorList>
            <person name="Brown T."/>
            <person name="Elewa A."/>
            <person name="Iarovenko S."/>
            <person name="Subramanian E."/>
            <person name="Araus A.J."/>
            <person name="Petzold A."/>
            <person name="Susuki M."/>
            <person name="Suzuki K.-i.T."/>
            <person name="Hayashi T."/>
            <person name="Toyoda A."/>
            <person name="Oliveira C."/>
            <person name="Osipova E."/>
            <person name="Leigh N.D."/>
            <person name="Simon A."/>
            <person name="Yun M.H."/>
        </authorList>
    </citation>
    <scope>NUCLEOTIDE SEQUENCE</scope>
    <source>
        <strain evidence="2">20211129_DDA</strain>
        <tissue evidence="2">Liver</tissue>
    </source>
</reference>
<dbReference type="EMBL" id="JANPWB010000015">
    <property type="protein sequence ID" value="KAJ1093954.1"/>
    <property type="molecule type" value="Genomic_DNA"/>
</dbReference>
<name>A0AAV7LSH1_PLEWA</name>
<keyword evidence="3" id="KW-1185">Reference proteome</keyword>
<accession>A0AAV7LSH1</accession>
<dbReference type="AlphaFoldDB" id="A0AAV7LSH1"/>
<comment type="caution">
    <text evidence="2">The sequence shown here is derived from an EMBL/GenBank/DDBJ whole genome shotgun (WGS) entry which is preliminary data.</text>
</comment>
<dbReference type="Proteomes" id="UP001066276">
    <property type="component" value="Chromosome 11"/>
</dbReference>
<protein>
    <submittedName>
        <fullName evidence="2">Uncharacterized protein</fullName>
    </submittedName>
</protein>
<organism evidence="2 3">
    <name type="scientific">Pleurodeles waltl</name>
    <name type="common">Iberian ribbed newt</name>
    <dbReference type="NCBI Taxonomy" id="8319"/>
    <lineage>
        <taxon>Eukaryota</taxon>
        <taxon>Metazoa</taxon>
        <taxon>Chordata</taxon>
        <taxon>Craniata</taxon>
        <taxon>Vertebrata</taxon>
        <taxon>Euteleostomi</taxon>
        <taxon>Amphibia</taxon>
        <taxon>Batrachia</taxon>
        <taxon>Caudata</taxon>
        <taxon>Salamandroidea</taxon>
        <taxon>Salamandridae</taxon>
        <taxon>Pleurodelinae</taxon>
        <taxon>Pleurodeles</taxon>
    </lineage>
</organism>
<feature type="compositionally biased region" description="Basic and acidic residues" evidence="1">
    <location>
        <begin position="85"/>
        <end position="97"/>
    </location>
</feature>
<feature type="region of interest" description="Disordered" evidence="1">
    <location>
        <begin position="80"/>
        <end position="108"/>
    </location>
</feature>
<sequence>MGLLIRRSSSGRRKRPLIEATRNTTERNDLQGRAVNHCGGRAPGPLARGGTVARLPDAMADGCQAANRHGLLRQLFPPQACARRSHQDPASRQDHTGRRPLSARRQVRRVRAHSPVFCLHTLQAEEEKRALLTGLAYLCSQAEALSR</sequence>
<gene>
    <name evidence="2" type="ORF">NDU88_007040</name>
</gene>
<proteinExistence type="predicted"/>